<evidence type="ECO:0000256" key="5">
    <source>
        <dbReference type="SAM" id="Phobius"/>
    </source>
</evidence>
<dbReference type="Pfam" id="PF00015">
    <property type="entry name" value="MCPsignal"/>
    <property type="match status" value="1"/>
</dbReference>
<dbReference type="SMART" id="SM00304">
    <property type="entry name" value="HAMP"/>
    <property type="match status" value="1"/>
</dbReference>
<feature type="transmembrane region" description="Helical" evidence="5">
    <location>
        <begin position="318"/>
        <end position="338"/>
    </location>
</feature>
<dbReference type="PROSITE" id="PS50885">
    <property type="entry name" value="HAMP"/>
    <property type="match status" value="1"/>
</dbReference>
<organism evidence="8 9">
    <name type="scientific">Treponema saccharophilum DSM 2985</name>
    <dbReference type="NCBI Taxonomy" id="907348"/>
    <lineage>
        <taxon>Bacteria</taxon>
        <taxon>Pseudomonadati</taxon>
        <taxon>Spirochaetota</taxon>
        <taxon>Spirochaetia</taxon>
        <taxon>Spirochaetales</taxon>
        <taxon>Treponemataceae</taxon>
        <taxon>Treponema</taxon>
    </lineage>
</organism>
<feature type="transmembrane region" description="Helical" evidence="5">
    <location>
        <begin position="43"/>
        <end position="67"/>
    </location>
</feature>
<evidence type="ECO:0000313" key="8">
    <source>
        <dbReference type="EMBL" id="EIC02120.1"/>
    </source>
</evidence>
<evidence type="ECO:0000259" key="7">
    <source>
        <dbReference type="PROSITE" id="PS50885"/>
    </source>
</evidence>
<dbReference type="SMART" id="SM00283">
    <property type="entry name" value="MA"/>
    <property type="match status" value="1"/>
</dbReference>
<proteinExistence type="inferred from homology"/>
<dbReference type="Pfam" id="PF00672">
    <property type="entry name" value="HAMP"/>
    <property type="match status" value="1"/>
</dbReference>
<protein>
    <submittedName>
        <fullName evidence="8">Methyl-accepting chemotaxis sensory transducer</fullName>
    </submittedName>
</protein>
<dbReference type="Proteomes" id="UP000003571">
    <property type="component" value="Unassembled WGS sequence"/>
</dbReference>
<name>H7EK33_9SPIR</name>
<keyword evidence="5" id="KW-0472">Membrane</keyword>
<dbReference type="InterPro" id="IPR003660">
    <property type="entry name" value="HAMP_dom"/>
</dbReference>
<keyword evidence="5" id="KW-1133">Transmembrane helix</keyword>
<dbReference type="Gene3D" id="1.10.287.950">
    <property type="entry name" value="Methyl-accepting chemotaxis protein"/>
    <property type="match status" value="1"/>
</dbReference>
<dbReference type="Gene3D" id="6.10.340.10">
    <property type="match status" value="1"/>
</dbReference>
<evidence type="ECO:0000256" key="3">
    <source>
        <dbReference type="PROSITE-ProRule" id="PRU00284"/>
    </source>
</evidence>
<reference evidence="8 9" key="1">
    <citation type="submission" date="2011-09" db="EMBL/GenBank/DDBJ databases">
        <title>The draft genome of Treponema saccharophilum DSM 2985.</title>
        <authorList>
            <consortium name="US DOE Joint Genome Institute (JGI-PGF)"/>
            <person name="Lucas S."/>
            <person name="Copeland A."/>
            <person name="Lapidus A."/>
            <person name="Glavina del Rio T."/>
            <person name="Dalin E."/>
            <person name="Tice H."/>
            <person name="Bruce D."/>
            <person name="Goodwin L."/>
            <person name="Pitluck S."/>
            <person name="Peters L."/>
            <person name="Kyrpides N."/>
            <person name="Mavromatis K."/>
            <person name="Ivanova N."/>
            <person name="Markowitz V."/>
            <person name="Cheng J.-F."/>
            <person name="Hugenholtz P."/>
            <person name="Woyke T."/>
            <person name="Wu D."/>
            <person name="Gronow S."/>
            <person name="Wellnitz S."/>
            <person name="Brambilla E."/>
            <person name="Klenk H.-P."/>
            <person name="Eisen J.A."/>
        </authorList>
    </citation>
    <scope>NUCLEOTIDE SEQUENCE [LARGE SCALE GENOMIC DNA]</scope>
    <source>
        <strain evidence="8 9">DSM 2985</strain>
    </source>
</reference>
<feature type="domain" description="Methyl-accepting transducer" evidence="6">
    <location>
        <begin position="440"/>
        <end position="662"/>
    </location>
</feature>
<keyword evidence="1 3" id="KW-0807">Transducer</keyword>
<evidence type="ECO:0000256" key="4">
    <source>
        <dbReference type="SAM" id="Coils"/>
    </source>
</evidence>
<dbReference type="eggNOG" id="COG0840">
    <property type="taxonomic scope" value="Bacteria"/>
</dbReference>
<evidence type="ECO:0000256" key="1">
    <source>
        <dbReference type="ARBA" id="ARBA00023224"/>
    </source>
</evidence>
<comment type="similarity">
    <text evidence="2">Belongs to the methyl-accepting chemotaxis (MCP) protein family.</text>
</comment>
<sequence>MLIYFSNKIAHQAKIRGVTVKNSRLAKKRDASSEGRAGWRYSIATRVIVEITLMTSIMLVLLGVSIYKRVKKVNEVQFTERLSSTMHLMDQTVFAYLDGLSKTVNLLANAGSESADSVYELAEKVIASNENLVSAGVVYDDGEIVSYPEGMITEEDASNWFDTGLDSEGISYFSPLYQKEDGGVVIGGAQAVFDEEGNTLGVAIVEISADSFISLFGDQTTMGNISFIMIDSNSNIVLNPFETELSFKNVNDLGIKTLQGYLQGGYGIFRERITIGTKVGEDSEIRILPSENDMYGLDYAIIIPISMIEASTNEVEKVVAIVVILGIVLSIIMAFVIAHSITRTLVRVTGILKNISQGDGDLTVEIPVSSKDELGLLSGYFNLTIGKIAKAMTTIIGQTKNMISQSEQLSERMGSSATAIEQINASINSITTQVETQSRGVEHTSQTVEDIVSNIEKLNENIQIQSESVSQSSSSVQQMVENINSVTRILENNAGNVIKLSESAENGRAVVMRAVEMTNKIAEDSAALIETSSIIRNIAGQTNMLAMNAAIEAAHAGSAGSGFAVVADEIRKLAEDSNLQGKKINDVMKHLREMIVVMSDGALETQKQFDIIFENTQTVARQESIIKSAMDEQSAGSKQVIEAMNQINAVTGDVRESASVMEAGSNKILDEMGKLSEVTGQINTAMSEISNGIGNLNANMQQVNGLTQNTSDSIHYVVGELGKFKV</sequence>
<evidence type="ECO:0000313" key="9">
    <source>
        <dbReference type="Proteomes" id="UP000003571"/>
    </source>
</evidence>
<dbReference type="CDD" id="cd18773">
    <property type="entry name" value="PDC1_HK_sensor"/>
    <property type="match status" value="1"/>
</dbReference>
<dbReference type="InterPro" id="IPR004089">
    <property type="entry name" value="MCPsignal_dom"/>
</dbReference>
<accession>H7EK33</accession>
<evidence type="ECO:0000256" key="2">
    <source>
        <dbReference type="ARBA" id="ARBA00029447"/>
    </source>
</evidence>
<gene>
    <name evidence="8" type="ORF">TresaDRAFT_1456</name>
</gene>
<dbReference type="PANTHER" id="PTHR32089">
    <property type="entry name" value="METHYL-ACCEPTING CHEMOTAXIS PROTEIN MCPB"/>
    <property type="match status" value="1"/>
</dbReference>
<dbReference type="GO" id="GO:0016020">
    <property type="term" value="C:membrane"/>
    <property type="evidence" value="ECO:0007669"/>
    <property type="project" value="InterPro"/>
</dbReference>
<keyword evidence="5" id="KW-0812">Transmembrane</keyword>
<comment type="caution">
    <text evidence="8">The sequence shown here is derived from an EMBL/GenBank/DDBJ whole genome shotgun (WGS) entry which is preliminary data.</text>
</comment>
<dbReference type="EMBL" id="AGRW01000043">
    <property type="protein sequence ID" value="EIC02120.1"/>
    <property type="molecule type" value="Genomic_DNA"/>
</dbReference>
<dbReference type="AlphaFoldDB" id="H7EK33"/>
<dbReference type="PROSITE" id="PS50111">
    <property type="entry name" value="CHEMOTAXIS_TRANSDUC_2"/>
    <property type="match status" value="1"/>
</dbReference>
<feature type="domain" description="HAMP" evidence="7">
    <location>
        <begin position="339"/>
        <end position="393"/>
    </location>
</feature>
<dbReference type="PANTHER" id="PTHR32089:SF112">
    <property type="entry name" value="LYSOZYME-LIKE PROTEIN-RELATED"/>
    <property type="match status" value="1"/>
</dbReference>
<feature type="coiled-coil region" evidence="4">
    <location>
        <begin position="441"/>
        <end position="468"/>
    </location>
</feature>
<dbReference type="GO" id="GO:0007165">
    <property type="term" value="P:signal transduction"/>
    <property type="evidence" value="ECO:0007669"/>
    <property type="project" value="UniProtKB-KW"/>
</dbReference>
<keyword evidence="4" id="KW-0175">Coiled coil</keyword>
<dbReference type="SUPFAM" id="SSF58104">
    <property type="entry name" value="Methyl-accepting chemotaxis protein (MCP) signaling domain"/>
    <property type="match status" value="2"/>
</dbReference>
<keyword evidence="9" id="KW-1185">Reference proteome</keyword>
<evidence type="ECO:0000259" key="6">
    <source>
        <dbReference type="PROSITE" id="PS50111"/>
    </source>
</evidence>
<dbReference type="PATRIC" id="fig|907348.3.peg.1236"/>
<dbReference type="CDD" id="cd06225">
    <property type="entry name" value="HAMP"/>
    <property type="match status" value="1"/>
</dbReference>
<dbReference type="STRING" id="907348.TresaDRAFT_1456"/>